<dbReference type="Pfam" id="PF13439">
    <property type="entry name" value="Glyco_transf_4"/>
    <property type="match status" value="1"/>
</dbReference>
<evidence type="ECO:0008006" key="6">
    <source>
        <dbReference type="Google" id="ProtNLM"/>
    </source>
</evidence>
<dbReference type="Gene3D" id="3.40.50.2000">
    <property type="entry name" value="Glycogen Phosphorylase B"/>
    <property type="match status" value="2"/>
</dbReference>
<proteinExistence type="predicted"/>
<gene>
    <name evidence="4" type="ORF">WM40_09170</name>
</gene>
<evidence type="ECO:0000313" key="5">
    <source>
        <dbReference type="Proteomes" id="UP000033618"/>
    </source>
</evidence>
<dbReference type="PANTHER" id="PTHR46401">
    <property type="entry name" value="GLYCOSYLTRANSFERASE WBBK-RELATED"/>
    <property type="match status" value="1"/>
</dbReference>
<dbReference type="STRING" id="28092.WM40_09170"/>
<evidence type="ECO:0000259" key="2">
    <source>
        <dbReference type="Pfam" id="PF00534"/>
    </source>
</evidence>
<dbReference type="SUPFAM" id="SSF53756">
    <property type="entry name" value="UDP-Glycosyltransferase/glycogen phosphorylase"/>
    <property type="match status" value="1"/>
</dbReference>
<reference evidence="4 5" key="1">
    <citation type="submission" date="2015-03" db="EMBL/GenBank/DDBJ databases">
        <title>Draft Genome Sequence of Burkholderia andropogonis type strain ICMP2807, isolated from Sorghum bicolor.</title>
        <authorList>
            <person name="Lopes-Santos L."/>
            <person name="Castro D.B."/>
            <person name="Ottoboni L.M."/>
            <person name="Park D."/>
            <person name="Weirc B.S."/>
            <person name="Destefano S.A."/>
        </authorList>
    </citation>
    <scope>NUCLEOTIDE SEQUENCE [LARGE SCALE GENOMIC DNA]</scope>
    <source>
        <strain evidence="4 5">ICMP2807</strain>
    </source>
</reference>
<protein>
    <recommendedName>
        <fullName evidence="6">Glycosyl transferase</fullName>
    </recommendedName>
</protein>
<dbReference type="OrthoDB" id="6501921at2"/>
<dbReference type="InterPro" id="IPR001296">
    <property type="entry name" value="Glyco_trans_1"/>
</dbReference>
<evidence type="ECO:0000259" key="3">
    <source>
        <dbReference type="Pfam" id="PF13439"/>
    </source>
</evidence>
<dbReference type="AlphaFoldDB" id="A0A0F5K1E4"/>
<feature type="domain" description="Glycosyl transferase family 1" evidence="2">
    <location>
        <begin position="162"/>
        <end position="298"/>
    </location>
</feature>
<keyword evidence="1" id="KW-0808">Transferase</keyword>
<keyword evidence="5" id="KW-1185">Reference proteome</keyword>
<dbReference type="Proteomes" id="UP000033618">
    <property type="component" value="Unassembled WGS sequence"/>
</dbReference>
<comment type="caution">
    <text evidence="4">The sequence shown here is derived from an EMBL/GenBank/DDBJ whole genome shotgun (WGS) entry which is preliminary data.</text>
</comment>
<sequence>MNLRENVSVIYNIHPYAMHLPGGGEVQLLKYKEYLSGHGCDVVLHDIWQPKLQNAALFHHFHLVSGGIPFIDYVRRQGIKTVLSPNLWINETNRAHIDMHEVQTYYALADRIICNSHAEIDNLERYSGLPRDKARVVHNGVDAWFSVPVDPGVFRAWSGVQGPFLLNVANIEPRKNQVSAIHAAAAVGLPLINIGRIRDQGYYAQCVAAGQGGYFHHLGPLTQADDRLRGAYQACEAFLLPSTLETPGIAALEAATAGARVVVTSEGCTREYFGDHAFYVLPDDQEGINDATRRALASVPNSDLQQHLLRNFSWPQVTSNLMDCYAELRAISNASNG</sequence>
<dbReference type="PATRIC" id="fig|28092.6.peg.2161"/>
<feature type="domain" description="Glycosyltransferase subfamily 4-like N-terminal" evidence="3">
    <location>
        <begin position="57"/>
        <end position="143"/>
    </location>
</feature>
<dbReference type="Pfam" id="PF00534">
    <property type="entry name" value="Glycos_transf_1"/>
    <property type="match status" value="1"/>
</dbReference>
<evidence type="ECO:0000313" key="4">
    <source>
        <dbReference type="EMBL" id="KKB63941.1"/>
    </source>
</evidence>
<dbReference type="GO" id="GO:0016757">
    <property type="term" value="F:glycosyltransferase activity"/>
    <property type="evidence" value="ECO:0007669"/>
    <property type="project" value="InterPro"/>
</dbReference>
<organism evidence="4 5">
    <name type="scientific">Robbsia andropogonis</name>
    <dbReference type="NCBI Taxonomy" id="28092"/>
    <lineage>
        <taxon>Bacteria</taxon>
        <taxon>Pseudomonadati</taxon>
        <taxon>Pseudomonadota</taxon>
        <taxon>Betaproteobacteria</taxon>
        <taxon>Burkholderiales</taxon>
        <taxon>Burkholderiaceae</taxon>
        <taxon>Robbsia</taxon>
    </lineage>
</organism>
<dbReference type="PANTHER" id="PTHR46401:SF2">
    <property type="entry name" value="GLYCOSYLTRANSFERASE WBBK-RELATED"/>
    <property type="match status" value="1"/>
</dbReference>
<evidence type="ECO:0000256" key="1">
    <source>
        <dbReference type="ARBA" id="ARBA00022679"/>
    </source>
</evidence>
<dbReference type="GO" id="GO:0009103">
    <property type="term" value="P:lipopolysaccharide biosynthetic process"/>
    <property type="evidence" value="ECO:0007669"/>
    <property type="project" value="TreeGrafter"/>
</dbReference>
<dbReference type="EMBL" id="LAQU01000007">
    <property type="protein sequence ID" value="KKB63941.1"/>
    <property type="molecule type" value="Genomic_DNA"/>
</dbReference>
<name>A0A0F5K1E4_9BURK</name>
<dbReference type="InterPro" id="IPR028098">
    <property type="entry name" value="Glyco_trans_4-like_N"/>
</dbReference>
<accession>A0A0F5K1E4</accession>